<evidence type="ECO:0000313" key="9">
    <source>
        <dbReference type="Proteomes" id="UP000251213"/>
    </source>
</evidence>
<sequence length="117" mass="13235">MSLNLEMKHSRNVLVVRLNGELDHHTAEQVRYQIEDELGKDRYFHLVLNLKNLDFMDSSGLGMILGRYKKVSQLGGKMVLCSIQPSVYRLMEMSGLFKILPTFEDEQTAVSACGVAS</sequence>
<dbReference type="PANTHER" id="PTHR33495:SF2">
    <property type="entry name" value="ANTI-SIGMA FACTOR ANTAGONIST TM_1081-RELATED"/>
    <property type="match status" value="1"/>
</dbReference>
<keyword evidence="4" id="KW-0597">Phosphoprotein</keyword>
<comment type="function">
    <text evidence="1">In the phosphorylated form it could act as an anti-anti-sigma factor that counteracts SpoIIAB and thus releases sigma f from inhibition.</text>
</comment>
<accession>A0A364K883</accession>
<dbReference type="GO" id="GO:0045152">
    <property type="term" value="F:antisigma factor binding"/>
    <property type="evidence" value="ECO:0007669"/>
    <property type="project" value="InterPro"/>
</dbReference>
<dbReference type="EMBL" id="QJKK01000001">
    <property type="protein sequence ID" value="RAL26511.1"/>
    <property type="molecule type" value="Genomic_DNA"/>
</dbReference>
<evidence type="ECO:0000256" key="2">
    <source>
        <dbReference type="ARBA" id="ARBA00009013"/>
    </source>
</evidence>
<comment type="caution">
    <text evidence="8">The sequence shown here is derived from an EMBL/GenBank/DDBJ whole genome shotgun (WGS) entry which is preliminary data.</text>
</comment>
<feature type="domain" description="STAS" evidence="7">
    <location>
        <begin position="3"/>
        <end position="113"/>
    </location>
</feature>
<comment type="similarity">
    <text evidence="2 6">Belongs to the anti-sigma-factor antagonist family.</text>
</comment>
<dbReference type="PANTHER" id="PTHR33495">
    <property type="entry name" value="ANTI-SIGMA FACTOR ANTAGONIST TM_1081-RELATED-RELATED"/>
    <property type="match status" value="1"/>
</dbReference>
<dbReference type="Pfam" id="PF01740">
    <property type="entry name" value="STAS"/>
    <property type="match status" value="1"/>
</dbReference>
<organism evidence="8 9">
    <name type="scientific">Thermoflavimicrobium daqui</name>
    <dbReference type="NCBI Taxonomy" id="2137476"/>
    <lineage>
        <taxon>Bacteria</taxon>
        <taxon>Bacillati</taxon>
        <taxon>Bacillota</taxon>
        <taxon>Bacilli</taxon>
        <taxon>Bacillales</taxon>
        <taxon>Thermoactinomycetaceae</taxon>
        <taxon>Thermoflavimicrobium</taxon>
    </lineage>
</organism>
<reference evidence="8 9" key="1">
    <citation type="submission" date="2018-06" db="EMBL/GenBank/DDBJ databases">
        <title>Thermoflavimicrobium daqus sp. nov., a thermophilic microbe isolated from Moutai-flavour Daqu.</title>
        <authorList>
            <person name="Wang X."/>
            <person name="Zhou H."/>
        </authorList>
    </citation>
    <scope>NUCLEOTIDE SEQUENCE [LARGE SCALE GENOMIC DNA]</scope>
    <source>
        <strain evidence="8 9">FBKL4.011</strain>
    </source>
</reference>
<keyword evidence="5" id="KW-0749">Sporulation</keyword>
<proteinExistence type="inferred from homology"/>
<evidence type="ECO:0000256" key="1">
    <source>
        <dbReference type="ARBA" id="ARBA00001976"/>
    </source>
</evidence>
<dbReference type="NCBIfam" id="TIGR00377">
    <property type="entry name" value="ant_ant_sig"/>
    <property type="match status" value="1"/>
</dbReference>
<dbReference type="CDD" id="cd07043">
    <property type="entry name" value="STAS_anti-anti-sigma_factors"/>
    <property type="match status" value="1"/>
</dbReference>
<dbReference type="NCBIfam" id="TIGR02886">
    <property type="entry name" value="spore_II_AA"/>
    <property type="match status" value="1"/>
</dbReference>
<evidence type="ECO:0000256" key="3">
    <source>
        <dbReference type="ARBA" id="ARBA00020784"/>
    </source>
</evidence>
<evidence type="ECO:0000256" key="4">
    <source>
        <dbReference type="ARBA" id="ARBA00022553"/>
    </source>
</evidence>
<evidence type="ECO:0000256" key="6">
    <source>
        <dbReference type="RuleBase" id="RU003749"/>
    </source>
</evidence>
<reference evidence="8 9" key="2">
    <citation type="submission" date="2018-06" db="EMBL/GenBank/DDBJ databases">
        <authorList>
            <person name="Zhirakovskaya E."/>
        </authorList>
    </citation>
    <scope>NUCLEOTIDE SEQUENCE [LARGE SCALE GENOMIC DNA]</scope>
    <source>
        <strain evidence="8 9">FBKL4.011</strain>
    </source>
</reference>
<protein>
    <recommendedName>
        <fullName evidence="3 6">Anti-sigma F factor antagonist</fullName>
    </recommendedName>
    <alternativeName>
        <fullName evidence="6">Stage II sporulation protein</fullName>
    </alternativeName>
</protein>
<dbReference type="Gene3D" id="3.30.750.24">
    <property type="entry name" value="STAS domain"/>
    <property type="match status" value="1"/>
</dbReference>
<dbReference type="InterPro" id="IPR002645">
    <property type="entry name" value="STAS_dom"/>
</dbReference>
<dbReference type="AlphaFoldDB" id="A0A364K883"/>
<evidence type="ECO:0000259" key="7">
    <source>
        <dbReference type="PROSITE" id="PS50801"/>
    </source>
</evidence>
<gene>
    <name evidence="8" type="primary">spoIIAA</name>
    <name evidence="8" type="ORF">DL897_00180</name>
</gene>
<dbReference type="RefSeq" id="WP_113657118.1">
    <property type="nucleotide sequence ID" value="NZ_KZ845663.1"/>
</dbReference>
<dbReference type="SUPFAM" id="SSF52091">
    <property type="entry name" value="SpoIIaa-like"/>
    <property type="match status" value="1"/>
</dbReference>
<dbReference type="InterPro" id="IPR014237">
    <property type="entry name" value="Anti-sigma_F_ant"/>
</dbReference>
<dbReference type="Proteomes" id="UP000251213">
    <property type="component" value="Unassembled WGS sequence"/>
</dbReference>
<evidence type="ECO:0000313" key="8">
    <source>
        <dbReference type="EMBL" id="RAL26511.1"/>
    </source>
</evidence>
<name>A0A364K883_9BACL</name>
<evidence type="ECO:0000256" key="5">
    <source>
        <dbReference type="ARBA" id="ARBA00022969"/>
    </source>
</evidence>
<dbReference type="OrthoDB" id="9796601at2"/>
<dbReference type="GO" id="GO:0030435">
    <property type="term" value="P:sporulation resulting in formation of a cellular spore"/>
    <property type="evidence" value="ECO:0007669"/>
    <property type="project" value="UniProtKB-KW"/>
</dbReference>
<dbReference type="InterPro" id="IPR036513">
    <property type="entry name" value="STAS_dom_sf"/>
</dbReference>
<dbReference type="InterPro" id="IPR003658">
    <property type="entry name" value="Anti-sigma_ant"/>
</dbReference>
<keyword evidence="9" id="KW-1185">Reference proteome</keyword>
<dbReference type="GO" id="GO:0043856">
    <property type="term" value="F:anti-sigma factor antagonist activity"/>
    <property type="evidence" value="ECO:0007669"/>
    <property type="project" value="InterPro"/>
</dbReference>
<dbReference type="PROSITE" id="PS50801">
    <property type="entry name" value="STAS"/>
    <property type="match status" value="1"/>
</dbReference>